<name>A0A940WIN1_9ACTN</name>
<dbReference type="CDD" id="cd07067">
    <property type="entry name" value="HP_PGM_like"/>
    <property type="match status" value="1"/>
</dbReference>
<dbReference type="AlphaFoldDB" id="A0A940WIN1"/>
<gene>
    <name evidence="1" type="ORF">JOL79_21015</name>
</gene>
<accession>A0A940WIN1</accession>
<dbReference type="InterPro" id="IPR029033">
    <property type="entry name" value="His_PPase_superfam"/>
</dbReference>
<dbReference type="SUPFAM" id="SSF53254">
    <property type="entry name" value="Phosphoglycerate mutase-like"/>
    <property type="match status" value="1"/>
</dbReference>
<dbReference type="GO" id="GO:0016791">
    <property type="term" value="F:phosphatase activity"/>
    <property type="evidence" value="ECO:0007669"/>
    <property type="project" value="TreeGrafter"/>
</dbReference>
<dbReference type="GO" id="GO:0005737">
    <property type="term" value="C:cytoplasm"/>
    <property type="evidence" value="ECO:0007669"/>
    <property type="project" value="TreeGrafter"/>
</dbReference>
<dbReference type="InterPro" id="IPR013078">
    <property type="entry name" value="His_Pase_superF_clade-1"/>
</dbReference>
<dbReference type="SMART" id="SM00855">
    <property type="entry name" value="PGAM"/>
    <property type="match status" value="1"/>
</dbReference>
<comment type="caution">
    <text evidence="1">The sequence shown here is derived from an EMBL/GenBank/DDBJ whole genome shotgun (WGS) entry which is preliminary data.</text>
</comment>
<evidence type="ECO:0000313" key="2">
    <source>
        <dbReference type="Proteomes" id="UP000674234"/>
    </source>
</evidence>
<dbReference type="PANTHER" id="PTHR48100">
    <property type="entry name" value="BROAD-SPECIFICITY PHOSPHATASE YOR283W-RELATED"/>
    <property type="match status" value="1"/>
</dbReference>
<reference evidence="1" key="1">
    <citation type="submission" date="2021-02" db="EMBL/GenBank/DDBJ databases">
        <title>Draft genome sequence of Microbispora sp. RL4-1S isolated from rice leaves in Thailand.</title>
        <authorList>
            <person name="Muangham S."/>
            <person name="Duangmal K."/>
        </authorList>
    </citation>
    <scope>NUCLEOTIDE SEQUENCE</scope>
    <source>
        <strain evidence="1">RL4-1S</strain>
    </source>
</reference>
<evidence type="ECO:0000313" key="1">
    <source>
        <dbReference type="EMBL" id="MBP2706295.1"/>
    </source>
</evidence>
<dbReference type="Proteomes" id="UP000674234">
    <property type="component" value="Unassembled WGS sequence"/>
</dbReference>
<protein>
    <submittedName>
        <fullName evidence="1">Histidine phosphatase family protein</fullName>
    </submittedName>
</protein>
<dbReference type="Gene3D" id="3.40.50.1240">
    <property type="entry name" value="Phosphoglycerate mutase-like"/>
    <property type="match status" value="1"/>
</dbReference>
<dbReference type="PANTHER" id="PTHR48100:SF1">
    <property type="entry name" value="HISTIDINE PHOSPHATASE FAMILY PROTEIN-RELATED"/>
    <property type="match status" value="1"/>
</dbReference>
<dbReference type="InterPro" id="IPR050275">
    <property type="entry name" value="PGM_Phosphatase"/>
</dbReference>
<dbReference type="Pfam" id="PF00300">
    <property type="entry name" value="His_Phos_1"/>
    <property type="match status" value="1"/>
</dbReference>
<dbReference type="RefSeq" id="WP_210157567.1">
    <property type="nucleotide sequence ID" value="NZ_JAFCNB010000011.1"/>
</dbReference>
<sequence>MNRITAVRHGQSTANAALARAVRDGLAVRIPGRDADIELSPYGRAQAAAVGDWLAGDPDDRMPHAVWCSPYRRARETWSIAAERLRAAGIPAPTETVVDARLRDRELGELELLTPAAVAARFPADHARMDGPEAVSHRPRGGESFADMAGRVRAALDDMDRAAAGLSVLVVAHDAIVLLIRHLLDAGEPSDVGRVLGYGQVGNGSVSRWHRRGTRLEQVAFNQTAHLPVERPDPSPR</sequence>
<keyword evidence="2" id="KW-1185">Reference proteome</keyword>
<organism evidence="1 2">
    <name type="scientific">Microbispora oryzae</name>
    <dbReference type="NCBI Taxonomy" id="2806554"/>
    <lineage>
        <taxon>Bacteria</taxon>
        <taxon>Bacillati</taxon>
        <taxon>Actinomycetota</taxon>
        <taxon>Actinomycetes</taxon>
        <taxon>Streptosporangiales</taxon>
        <taxon>Streptosporangiaceae</taxon>
        <taxon>Microbispora</taxon>
    </lineage>
</organism>
<proteinExistence type="predicted"/>
<dbReference type="EMBL" id="JAFCNB010000011">
    <property type="protein sequence ID" value="MBP2706295.1"/>
    <property type="molecule type" value="Genomic_DNA"/>
</dbReference>